<name>A0A830EB79_9CREN</name>
<dbReference type="Proteomes" id="UP001060771">
    <property type="component" value="Chromosome"/>
</dbReference>
<evidence type="ECO:0000313" key="4">
    <source>
        <dbReference type="EMBL" id="GGI82403.1"/>
    </source>
</evidence>
<dbReference type="PANTHER" id="PTHR42879:SF2">
    <property type="entry name" value="3-OXOACYL-[ACYL-CARRIER-PROTEIN] REDUCTASE FABG"/>
    <property type="match status" value="1"/>
</dbReference>
<dbReference type="InterPro" id="IPR050259">
    <property type="entry name" value="SDR"/>
</dbReference>
<dbReference type="PROSITE" id="PS00061">
    <property type="entry name" value="ADH_SHORT"/>
    <property type="match status" value="1"/>
</dbReference>
<evidence type="ECO:0000313" key="3">
    <source>
        <dbReference type="EMBL" id="BDR92751.1"/>
    </source>
</evidence>
<dbReference type="PANTHER" id="PTHR42879">
    <property type="entry name" value="3-OXOACYL-(ACYL-CARRIER-PROTEIN) REDUCTASE"/>
    <property type="match status" value="1"/>
</dbReference>
<reference evidence="4" key="1">
    <citation type="journal article" date="2014" name="Int. J. Syst. Evol. Microbiol.">
        <title>Complete genome sequence of Corynebacterium casei LMG S-19264T (=DSM 44701T), isolated from a smear-ripened cheese.</title>
        <authorList>
            <consortium name="US DOE Joint Genome Institute (JGI-PGF)"/>
            <person name="Walter F."/>
            <person name="Albersmeier A."/>
            <person name="Kalinowski J."/>
            <person name="Ruckert C."/>
        </authorList>
    </citation>
    <scope>NUCLEOTIDE SEQUENCE</scope>
    <source>
        <strain evidence="4">JCM 11219</strain>
    </source>
</reference>
<dbReference type="GeneID" id="76207385"/>
<dbReference type="PRINTS" id="PR00081">
    <property type="entry name" value="GDHRDH"/>
</dbReference>
<reference evidence="3" key="4">
    <citation type="journal article" date="2023" name="Microbiol. Resour. Announc.">
        <title>Complete Genome Sequence of Vulcanisaeta souniana Strain IC-059, a Hyperthermophilic Archaeon Isolated from Hot Spring Water in Japan.</title>
        <authorList>
            <person name="Kato S."/>
            <person name="Itoh T."/>
            <person name="Wu L."/>
            <person name="Ma J."/>
            <person name="Ohkuma M."/>
        </authorList>
    </citation>
    <scope>NUCLEOTIDE SEQUENCE</scope>
    <source>
        <strain evidence="3">JCM 11219</strain>
    </source>
</reference>
<accession>A0A830EB79</accession>
<reference evidence="4" key="2">
    <citation type="submission" date="2020-09" db="EMBL/GenBank/DDBJ databases">
        <authorList>
            <person name="Sun Q."/>
            <person name="Ohkuma M."/>
        </authorList>
    </citation>
    <scope>NUCLEOTIDE SEQUENCE</scope>
    <source>
        <strain evidence="4">JCM 11219</strain>
    </source>
</reference>
<dbReference type="InterPro" id="IPR036291">
    <property type="entry name" value="NAD(P)-bd_dom_sf"/>
</dbReference>
<comment type="similarity">
    <text evidence="1">Belongs to the short-chain dehydrogenases/reductases (SDR) family.</text>
</comment>
<dbReference type="SMART" id="SM00822">
    <property type="entry name" value="PKS_KR"/>
    <property type="match status" value="1"/>
</dbReference>
<sequence>MPTLKNRVAIVTGAGQGIGRSIALRLAKDGATVVVTDITGKENETLNEIRNLGGQGMALRLDVTDPRMAEDVAKRVYDAYGRIDILVNNAGIYPFKSFLEMTFDDWYKVININLNGTFNVTRAVVPYMVKQKYGRVVSISSVAGNIMGFAGLTHYSASKAGIVGFTRALALELARYGITVNAIAPGSVRTPGAMQPGSEEQVKMMEQIIPLGRLAEPEDIASAVAFLASDDASYITGALIVVDGGWTIT</sequence>
<feature type="domain" description="Ketoreductase" evidence="2">
    <location>
        <begin position="7"/>
        <end position="186"/>
    </location>
</feature>
<proteinExistence type="inferred from homology"/>
<evidence type="ECO:0000313" key="5">
    <source>
        <dbReference type="Proteomes" id="UP000657075"/>
    </source>
</evidence>
<dbReference type="InterPro" id="IPR020904">
    <property type="entry name" value="Sc_DH/Rdtase_CS"/>
</dbReference>
<dbReference type="FunFam" id="3.40.50.720:FF:000084">
    <property type="entry name" value="Short-chain dehydrogenase reductase"/>
    <property type="match status" value="1"/>
</dbReference>
<dbReference type="NCBIfam" id="NF005559">
    <property type="entry name" value="PRK07231.1"/>
    <property type="match status" value="1"/>
</dbReference>
<dbReference type="Pfam" id="PF13561">
    <property type="entry name" value="adh_short_C2"/>
    <property type="match status" value="1"/>
</dbReference>
<gene>
    <name evidence="4" type="ORF">GCM10007112_18940</name>
    <name evidence="3" type="ORF">Vsou_18440</name>
</gene>
<dbReference type="InterPro" id="IPR057326">
    <property type="entry name" value="KR_dom"/>
</dbReference>
<evidence type="ECO:0000313" key="6">
    <source>
        <dbReference type="Proteomes" id="UP001060771"/>
    </source>
</evidence>
<dbReference type="GO" id="GO:0032787">
    <property type="term" value="P:monocarboxylic acid metabolic process"/>
    <property type="evidence" value="ECO:0007669"/>
    <property type="project" value="UniProtKB-ARBA"/>
</dbReference>
<dbReference type="EMBL" id="AP026830">
    <property type="protein sequence ID" value="BDR92751.1"/>
    <property type="molecule type" value="Genomic_DNA"/>
</dbReference>
<dbReference type="SUPFAM" id="SSF51735">
    <property type="entry name" value="NAD(P)-binding Rossmann-fold domains"/>
    <property type="match status" value="1"/>
</dbReference>
<dbReference type="OrthoDB" id="24596at2157"/>
<organism evidence="4 5">
    <name type="scientific">Vulcanisaeta souniana JCM 11219</name>
    <dbReference type="NCBI Taxonomy" id="1293586"/>
    <lineage>
        <taxon>Archaea</taxon>
        <taxon>Thermoproteota</taxon>
        <taxon>Thermoprotei</taxon>
        <taxon>Thermoproteales</taxon>
        <taxon>Thermoproteaceae</taxon>
        <taxon>Vulcanisaeta</taxon>
    </lineage>
</organism>
<evidence type="ECO:0000256" key="1">
    <source>
        <dbReference type="ARBA" id="ARBA00006484"/>
    </source>
</evidence>
<evidence type="ECO:0000259" key="2">
    <source>
        <dbReference type="SMART" id="SM00822"/>
    </source>
</evidence>
<dbReference type="InterPro" id="IPR002347">
    <property type="entry name" value="SDR_fam"/>
</dbReference>
<dbReference type="Gene3D" id="3.40.50.720">
    <property type="entry name" value="NAD(P)-binding Rossmann-like Domain"/>
    <property type="match status" value="1"/>
</dbReference>
<dbReference type="NCBIfam" id="NF009466">
    <property type="entry name" value="PRK12826.1-2"/>
    <property type="match status" value="1"/>
</dbReference>
<dbReference type="PRINTS" id="PR00080">
    <property type="entry name" value="SDRFAMILY"/>
</dbReference>
<dbReference type="Proteomes" id="UP000657075">
    <property type="component" value="Unassembled WGS sequence"/>
</dbReference>
<dbReference type="EMBL" id="BMNM01000008">
    <property type="protein sequence ID" value="GGI82403.1"/>
    <property type="molecule type" value="Genomic_DNA"/>
</dbReference>
<dbReference type="RefSeq" id="WP_188603712.1">
    <property type="nucleotide sequence ID" value="NZ_AP026830.1"/>
</dbReference>
<dbReference type="AlphaFoldDB" id="A0A830EB79"/>
<reference evidence="6" key="3">
    <citation type="submission" date="2022-09" db="EMBL/GenBank/DDBJ databases">
        <title>Complete genome sequence of Vulcanisaeta souniana.</title>
        <authorList>
            <person name="Kato S."/>
            <person name="Itoh T."/>
            <person name="Ohkuma M."/>
        </authorList>
    </citation>
    <scope>NUCLEOTIDE SEQUENCE [LARGE SCALE GENOMIC DNA]</scope>
    <source>
        <strain evidence="6">JCM 11219</strain>
    </source>
</reference>
<keyword evidence="6" id="KW-1185">Reference proteome</keyword>
<protein>
    <submittedName>
        <fullName evidence="4">Beta-ketoacyl-ACP reductase</fullName>
    </submittedName>
</protein>